<feature type="transmembrane region" description="Helical" evidence="1">
    <location>
        <begin position="36"/>
        <end position="55"/>
    </location>
</feature>
<dbReference type="EMBL" id="JBHUDJ010000014">
    <property type="protein sequence ID" value="MFD1588630.1"/>
    <property type="molecule type" value="Genomic_DNA"/>
</dbReference>
<evidence type="ECO:0000256" key="1">
    <source>
        <dbReference type="SAM" id="Phobius"/>
    </source>
</evidence>
<comment type="caution">
    <text evidence="3">The sequence shown here is derived from an EMBL/GenBank/DDBJ whole genome shotgun (WGS) entry which is preliminary data.</text>
</comment>
<dbReference type="Proteomes" id="UP001597119">
    <property type="component" value="Unassembled WGS sequence"/>
</dbReference>
<sequence length="70" mass="7245">MASMLARIPSRVAVAVALLAIVPTLLFGLLKPDYYAAAVTTVNVILVGLSIYLFLSPHGEGDHGAHGAEA</sequence>
<keyword evidence="1" id="KW-1133">Transmembrane helix</keyword>
<keyword evidence="1" id="KW-0472">Membrane</keyword>
<feature type="domain" description="DUF8131" evidence="2">
    <location>
        <begin position="8"/>
        <end position="67"/>
    </location>
</feature>
<evidence type="ECO:0000313" key="3">
    <source>
        <dbReference type="EMBL" id="MFD1588630.1"/>
    </source>
</evidence>
<keyword evidence="1" id="KW-0812">Transmembrane</keyword>
<evidence type="ECO:0000313" key="4">
    <source>
        <dbReference type="Proteomes" id="UP001597119"/>
    </source>
</evidence>
<proteinExistence type="predicted"/>
<reference evidence="3 4" key="1">
    <citation type="journal article" date="2019" name="Int. J. Syst. Evol. Microbiol.">
        <title>The Global Catalogue of Microorganisms (GCM) 10K type strain sequencing project: providing services to taxonomists for standard genome sequencing and annotation.</title>
        <authorList>
            <consortium name="The Broad Institute Genomics Platform"/>
            <consortium name="The Broad Institute Genome Sequencing Center for Infectious Disease"/>
            <person name="Wu L."/>
            <person name="Ma J."/>
        </authorList>
    </citation>
    <scope>NUCLEOTIDE SEQUENCE [LARGE SCALE GENOMIC DNA]</scope>
    <source>
        <strain evidence="3 4">CGMCC 1.12125</strain>
    </source>
</reference>
<evidence type="ECO:0000259" key="2">
    <source>
        <dbReference type="Pfam" id="PF26452"/>
    </source>
</evidence>
<dbReference type="Pfam" id="PF26452">
    <property type="entry name" value="DUF8131"/>
    <property type="match status" value="1"/>
</dbReference>
<dbReference type="InterPro" id="IPR058444">
    <property type="entry name" value="DUF8131"/>
</dbReference>
<gene>
    <name evidence="3" type="ORF">ACFR9U_16750</name>
</gene>
<protein>
    <recommendedName>
        <fullName evidence="2">DUF8131 domain-containing protein</fullName>
    </recommendedName>
</protein>
<accession>A0ABD6CEF4</accession>
<dbReference type="RefSeq" id="WP_247378280.1">
    <property type="nucleotide sequence ID" value="NZ_JALLGV010000005.1"/>
</dbReference>
<organism evidence="3 4">
    <name type="scientific">Halorientalis brevis</name>
    <dbReference type="NCBI Taxonomy" id="1126241"/>
    <lineage>
        <taxon>Archaea</taxon>
        <taxon>Methanobacteriati</taxon>
        <taxon>Methanobacteriota</taxon>
        <taxon>Stenosarchaea group</taxon>
        <taxon>Halobacteria</taxon>
        <taxon>Halobacteriales</taxon>
        <taxon>Haloarculaceae</taxon>
        <taxon>Halorientalis</taxon>
    </lineage>
</organism>
<name>A0ABD6CEF4_9EURY</name>
<feature type="transmembrane region" description="Helical" evidence="1">
    <location>
        <begin position="12"/>
        <end position="30"/>
    </location>
</feature>
<dbReference type="AlphaFoldDB" id="A0ABD6CEF4"/>
<keyword evidence="4" id="KW-1185">Reference proteome</keyword>